<organism evidence="9 10">
    <name type="scientific">Actinobacillus ureae ATCC 25976</name>
    <dbReference type="NCBI Taxonomy" id="887324"/>
    <lineage>
        <taxon>Bacteria</taxon>
        <taxon>Pseudomonadati</taxon>
        <taxon>Pseudomonadota</taxon>
        <taxon>Gammaproteobacteria</taxon>
        <taxon>Pasteurellales</taxon>
        <taxon>Pasteurellaceae</taxon>
        <taxon>Actinobacillus</taxon>
    </lineage>
</organism>
<reference evidence="9 10" key="1">
    <citation type="submission" date="2011-01" db="EMBL/GenBank/DDBJ databases">
        <authorList>
            <person name="Muzny D."/>
            <person name="Qin X."/>
            <person name="Deng J."/>
            <person name="Jiang H."/>
            <person name="Liu Y."/>
            <person name="Qu J."/>
            <person name="Song X.-Z."/>
            <person name="Zhang L."/>
            <person name="Thornton R."/>
            <person name="Coyle M."/>
            <person name="Francisco L."/>
            <person name="Jackson L."/>
            <person name="Javaid M."/>
            <person name="Korchina V."/>
            <person name="Kovar C."/>
            <person name="Mata R."/>
            <person name="Mathew T."/>
            <person name="Ngo R."/>
            <person name="Nguyen L."/>
            <person name="Nguyen N."/>
            <person name="Okwuonu G."/>
            <person name="Ongeri F."/>
            <person name="Pham C."/>
            <person name="Simmons D."/>
            <person name="Wilczek-Boney K."/>
            <person name="Hale W."/>
            <person name="Jakkamsetti A."/>
            <person name="Pham P."/>
            <person name="Ruth R."/>
            <person name="San Lucas F."/>
            <person name="Warren J."/>
            <person name="Zhang J."/>
            <person name="Zhao Z."/>
            <person name="Zhou C."/>
            <person name="Zhu D."/>
            <person name="Lee S."/>
            <person name="Bess C."/>
            <person name="Blankenburg K."/>
            <person name="Forbes L."/>
            <person name="Fu Q."/>
            <person name="Gubbala S."/>
            <person name="Hirani K."/>
            <person name="Jayaseelan J.C."/>
            <person name="Lara F."/>
            <person name="Munidasa M."/>
            <person name="Palculict T."/>
            <person name="Patil S."/>
            <person name="Pu L.-L."/>
            <person name="Saada N."/>
            <person name="Tang L."/>
            <person name="Weissenberger G."/>
            <person name="Zhu Y."/>
            <person name="Hemphill L."/>
            <person name="Shang Y."/>
            <person name="Youmans B."/>
            <person name="Ayvaz T."/>
            <person name="Ross M."/>
            <person name="Santibanez J."/>
            <person name="Aqrawi P."/>
            <person name="Gross S."/>
            <person name="Joshi V."/>
            <person name="Fowler G."/>
            <person name="Nazareth L."/>
            <person name="Reid J."/>
            <person name="Worley K."/>
            <person name="Petrosino J."/>
            <person name="Highlander S."/>
            <person name="Gibbs R."/>
        </authorList>
    </citation>
    <scope>NUCLEOTIDE SEQUENCE [LARGE SCALE GENOMIC DNA]</scope>
    <source>
        <strain evidence="9 10">ATCC 25976</strain>
    </source>
</reference>
<dbReference type="InterPro" id="IPR038669">
    <property type="entry name" value="TbpB_N-lobe_sf"/>
</dbReference>
<protein>
    <recommendedName>
        <fullName evidence="6">Transferrin-binding protein B</fullName>
    </recommendedName>
</protein>
<accession>E8KJB1</accession>
<keyword evidence="3" id="KW-0843">Virulence</keyword>
<evidence type="ECO:0000256" key="3">
    <source>
        <dbReference type="ARBA" id="ARBA00023026"/>
    </source>
</evidence>
<comment type="caution">
    <text evidence="9">The sequence shown here is derived from an EMBL/GenBank/DDBJ whole genome shotgun (WGS) entry which is preliminary data.</text>
</comment>
<evidence type="ECO:0000256" key="6">
    <source>
        <dbReference type="ARBA" id="ARBA00023628"/>
    </source>
</evidence>
<sequence>MLKDLGANSKVLVHSYDEKRTLSKLKKTNYVRAGFVFVDESGLAKYQDPKTGKDVYRYGKIGYLFYKGVEPAKSLPVDKVINYVGTWDFTTDAQKGRLPQGLNDAPSAGDRVGVISFDEPTNENPNKGDIGHRSEFTVDFGKKELKGALYRNSVVYGDSDKKADKVKRYDISTKVFGNRFRGNATATDKQTAYWKDDATLEGGFYGPNAEELAGKFLANNYSLFSVFAAQQTEKSEAETKFDAVQLDLKEAKKLNMDTFGYAN</sequence>
<dbReference type="GO" id="GO:0009986">
    <property type="term" value="C:cell surface"/>
    <property type="evidence" value="ECO:0007669"/>
    <property type="project" value="UniProtKB-SubCell"/>
</dbReference>
<evidence type="ECO:0000256" key="2">
    <source>
        <dbReference type="ARBA" id="ARBA00004459"/>
    </source>
</evidence>
<dbReference type="Gene3D" id="2.40.160.90">
    <property type="match status" value="1"/>
</dbReference>
<gene>
    <name evidence="9" type="ORF">HMPREF0027_1928</name>
</gene>
<keyword evidence="4" id="KW-0564">Palmitate</keyword>
<proteinExistence type="predicted"/>
<keyword evidence="10" id="KW-1185">Reference proteome</keyword>
<evidence type="ECO:0000256" key="4">
    <source>
        <dbReference type="ARBA" id="ARBA00023139"/>
    </source>
</evidence>
<evidence type="ECO:0000259" key="8">
    <source>
        <dbReference type="Pfam" id="PF17484"/>
    </source>
</evidence>
<dbReference type="Pfam" id="PF17484">
    <property type="entry name" value="TbpB_A"/>
    <property type="match status" value="1"/>
</dbReference>
<keyword evidence="5" id="KW-0449">Lipoprotein</keyword>
<dbReference type="Pfam" id="PF01298">
    <property type="entry name" value="TbpB_B_D"/>
    <property type="match status" value="1"/>
</dbReference>
<dbReference type="EMBL" id="AEVG01000131">
    <property type="protein sequence ID" value="EFX90988.1"/>
    <property type="molecule type" value="Genomic_DNA"/>
</dbReference>
<dbReference type="InterPro" id="IPR011250">
    <property type="entry name" value="OMP/PagP_B-barrel"/>
</dbReference>
<feature type="domain" description="Transferrin-binding protein B C-lobe/N-lobe beta-barrel" evidence="7">
    <location>
        <begin position="75"/>
        <end position="231"/>
    </location>
</feature>
<name>E8KJB1_9PAST</name>
<dbReference type="Gene3D" id="2.40.128.250">
    <property type="match status" value="1"/>
</dbReference>
<evidence type="ECO:0000256" key="1">
    <source>
        <dbReference type="ARBA" id="ARBA00004241"/>
    </source>
</evidence>
<evidence type="ECO:0000313" key="9">
    <source>
        <dbReference type="EMBL" id="EFX90988.1"/>
    </source>
</evidence>
<dbReference type="InterPro" id="IPR035313">
    <property type="entry name" value="TbpB_N-lobe"/>
</dbReference>
<dbReference type="AlphaFoldDB" id="E8KJB1"/>
<evidence type="ECO:0000256" key="5">
    <source>
        <dbReference type="ARBA" id="ARBA00023288"/>
    </source>
</evidence>
<dbReference type="HOGENOM" id="CLU_1056166_0_0_6"/>
<evidence type="ECO:0000313" key="10">
    <source>
        <dbReference type="Proteomes" id="UP000005467"/>
    </source>
</evidence>
<evidence type="ECO:0000259" key="7">
    <source>
        <dbReference type="Pfam" id="PF01298"/>
    </source>
</evidence>
<dbReference type="GO" id="GO:0009279">
    <property type="term" value="C:cell outer membrane"/>
    <property type="evidence" value="ECO:0007669"/>
    <property type="project" value="UniProtKB-SubCell"/>
</dbReference>
<dbReference type="SUPFAM" id="SSF56925">
    <property type="entry name" value="OMPA-like"/>
    <property type="match status" value="1"/>
</dbReference>
<dbReference type="InterPro" id="IPR001677">
    <property type="entry name" value="TbpB_B_D"/>
</dbReference>
<feature type="domain" description="Transferrin-binding protein B N-lobe handle" evidence="8">
    <location>
        <begin position="8"/>
        <end position="72"/>
    </location>
</feature>
<dbReference type="Proteomes" id="UP000005467">
    <property type="component" value="Unassembled WGS sequence"/>
</dbReference>
<comment type="subcellular location">
    <subcellularLocation>
        <location evidence="2">Cell outer membrane</location>
        <topology evidence="2">Lipid-anchor</topology>
    </subcellularLocation>
    <subcellularLocation>
        <location evidence="1">Cell surface</location>
    </subcellularLocation>
</comment>